<accession>X1ATH1</accession>
<evidence type="ECO:0000256" key="1">
    <source>
        <dbReference type="SAM" id="MobiDB-lite"/>
    </source>
</evidence>
<dbReference type="AlphaFoldDB" id="X1ATH1"/>
<gene>
    <name evidence="2" type="ORF">S01H4_14635</name>
</gene>
<feature type="region of interest" description="Disordered" evidence="1">
    <location>
        <begin position="1"/>
        <end position="27"/>
    </location>
</feature>
<proteinExistence type="predicted"/>
<feature type="compositionally biased region" description="Basic and acidic residues" evidence="1">
    <location>
        <begin position="11"/>
        <end position="27"/>
    </location>
</feature>
<name>X1ATH1_9ZZZZ</name>
<comment type="caution">
    <text evidence="2">The sequence shown here is derived from an EMBL/GenBank/DDBJ whole genome shotgun (WGS) entry which is preliminary data.</text>
</comment>
<sequence length="142" mass="16502">MEDLIEVNMNDDQRKSGTTETKFEDTENLDKETKSLGKLILEVIEKKKNTKILLPINQDTQINNTFPEKTLTAREYFNTQTKDLPKSTHSSRFKIAEMVIYKILDEITSTPTQTILDSLLIEIYSTYVSIRHIERKDSTDEL</sequence>
<organism evidence="2">
    <name type="scientific">marine sediment metagenome</name>
    <dbReference type="NCBI Taxonomy" id="412755"/>
    <lineage>
        <taxon>unclassified sequences</taxon>
        <taxon>metagenomes</taxon>
        <taxon>ecological metagenomes</taxon>
    </lineage>
</organism>
<protein>
    <submittedName>
        <fullName evidence="2">Uncharacterized protein</fullName>
    </submittedName>
</protein>
<evidence type="ECO:0000313" key="2">
    <source>
        <dbReference type="EMBL" id="GAG63156.1"/>
    </source>
</evidence>
<dbReference type="EMBL" id="BART01006416">
    <property type="protein sequence ID" value="GAG63156.1"/>
    <property type="molecule type" value="Genomic_DNA"/>
</dbReference>
<reference evidence="2" key="1">
    <citation type="journal article" date="2014" name="Front. Microbiol.">
        <title>High frequency of phylogenetically diverse reductive dehalogenase-homologous genes in deep subseafloor sedimentary metagenomes.</title>
        <authorList>
            <person name="Kawai M."/>
            <person name="Futagami T."/>
            <person name="Toyoda A."/>
            <person name="Takaki Y."/>
            <person name="Nishi S."/>
            <person name="Hori S."/>
            <person name="Arai W."/>
            <person name="Tsubouchi T."/>
            <person name="Morono Y."/>
            <person name="Uchiyama I."/>
            <person name="Ito T."/>
            <person name="Fujiyama A."/>
            <person name="Inagaki F."/>
            <person name="Takami H."/>
        </authorList>
    </citation>
    <scope>NUCLEOTIDE SEQUENCE</scope>
    <source>
        <strain evidence="2">Expedition CK06-06</strain>
    </source>
</reference>